<dbReference type="AlphaFoldDB" id="A0A7S1EU95"/>
<comment type="function">
    <text evidence="10">RNA helicase.</text>
</comment>
<evidence type="ECO:0000256" key="2">
    <source>
        <dbReference type="ARBA" id="ARBA00022801"/>
    </source>
</evidence>
<dbReference type="PROSITE" id="PS51192">
    <property type="entry name" value="HELICASE_ATP_BIND_1"/>
    <property type="match status" value="1"/>
</dbReference>
<reference evidence="15" key="1">
    <citation type="submission" date="2021-01" db="EMBL/GenBank/DDBJ databases">
        <authorList>
            <person name="Corre E."/>
            <person name="Pelletier E."/>
            <person name="Niang G."/>
            <person name="Scheremetjew M."/>
            <person name="Finn R."/>
            <person name="Kale V."/>
            <person name="Holt S."/>
            <person name="Cochrane G."/>
            <person name="Meng A."/>
            <person name="Brown T."/>
            <person name="Cohen L."/>
        </authorList>
    </citation>
    <scope>NUCLEOTIDE SEQUENCE</scope>
    <source>
        <strain evidence="15">CCMP3278</strain>
    </source>
</reference>
<keyword evidence="2 9" id="KW-0378">Hydrolase</keyword>
<feature type="domain" description="Helicase C-terminal" evidence="13">
    <location>
        <begin position="313"/>
        <end position="483"/>
    </location>
</feature>
<keyword evidence="1 9" id="KW-0547">Nucleotide-binding</keyword>
<evidence type="ECO:0000256" key="3">
    <source>
        <dbReference type="ARBA" id="ARBA00022806"/>
    </source>
</evidence>
<feature type="compositionally biased region" description="Acidic residues" evidence="11">
    <location>
        <begin position="44"/>
        <end position="57"/>
    </location>
</feature>
<evidence type="ECO:0000256" key="5">
    <source>
        <dbReference type="ARBA" id="ARBA00022884"/>
    </source>
</evidence>
<dbReference type="SMART" id="SM00487">
    <property type="entry name" value="DEXDc"/>
    <property type="match status" value="1"/>
</dbReference>
<dbReference type="InterPro" id="IPR001650">
    <property type="entry name" value="Helicase_C-like"/>
</dbReference>
<evidence type="ECO:0000259" key="12">
    <source>
        <dbReference type="PROSITE" id="PS51192"/>
    </source>
</evidence>
<dbReference type="Pfam" id="PF00270">
    <property type="entry name" value="DEAD"/>
    <property type="match status" value="1"/>
</dbReference>
<feature type="region of interest" description="Disordered" evidence="11">
    <location>
        <begin position="1"/>
        <end position="78"/>
    </location>
</feature>
<dbReference type="Gene3D" id="3.40.50.300">
    <property type="entry name" value="P-loop containing nucleotide triphosphate hydrolases"/>
    <property type="match status" value="2"/>
</dbReference>
<dbReference type="InterPro" id="IPR011545">
    <property type="entry name" value="DEAD/DEAH_box_helicase_dom"/>
</dbReference>
<gene>
    <name evidence="15" type="ORF">TOLI1172_LOCUS8315</name>
</gene>
<evidence type="ECO:0000259" key="14">
    <source>
        <dbReference type="PROSITE" id="PS51195"/>
    </source>
</evidence>
<dbReference type="InterPro" id="IPR025313">
    <property type="entry name" value="SPB4-like_CTE"/>
</dbReference>
<organism evidence="15">
    <name type="scientific">Timspurckia oligopyrenoides</name>
    <dbReference type="NCBI Taxonomy" id="708627"/>
    <lineage>
        <taxon>Eukaryota</taxon>
        <taxon>Rhodophyta</taxon>
        <taxon>Bangiophyceae</taxon>
        <taxon>Porphyridiales</taxon>
        <taxon>Porphyridiaceae</taxon>
        <taxon>Timspurckia</taxon>
    </lineage>
</organism>
<dbReference type="SMART" id="SM01178">
    <property type="entry name" value="DUF4217"/>
    <property type="match status" value="1"/>
</dbReference>
<protein>
    <recommendedName>
        <fullName evidence="10">ATP-dependent RNA helicase</fullName>
        <ecNumber evidence="10">3.6.4.13</ecNumber>
    </recommendedName>
</protein>
<accession>A0A7S1EU95</accession>
<feature type="domain" description="Helicase ATP-binding" evidence="12">
    <location>
        <begin position="124"/>
        <end position="299"/>
    </location>
</feature>
<dbReference type="InterPro" id="IPR027417">
    <property type="entry name" value="P-loop_NTPase"/>
</dbReference>
<dbReference type="InterPro" id="IPR014001">
    <property type="entry name" value="Helicase_ATP-bd"/>
</dbReference>
<comment type="catalytic activity">
    <reaction evidence="7 10">
        <text>ATP + H2O = ADP + phosphate + H(+)</text>
        <dbReference type="Rhea" id="RHEA:13065"/>
        <dbReference type="ChEBI" id="CHEBI:15377"/>
        <dbReference type="ChEBI" id="CHEBI:15378"/>
        <dbReference type="ChEBI" id="CHEBI:30616"/>
        <dbReference type="ChEBI" id="CHEBI:43474"/>
        <dbReference type="ChEBI" id="CHEBI:456216"/>
        <dbReference type="EC" id="3.6.4.13"/>
    </reaction>
</comment>
<dbReference type="FunFam" id="3.40.50.300:FF:000379">
    <property type="entry name" value="RNA helicase"/>
    <property type="match status" value="1"/>
</dbReference>
<dbReference type="EMBL" id="HBFP01011509">
    <property type="protein sequence ID" value="CAD8823916.1"/>
    <property type="molecule type" value="Transcribed_RNA"/>
</dbReference>
<dbReference type="Pfam" id="PF00271">
    <property type="entry name" value="Helicase_C"/>
    <property type="match status" value="1"/>
</dbReference>
<dbReference type="SMART" id="SM00490">
    <property type="entry name" value="HELICc"/>
    <property type="match status" value="1"/>
</dbReference>
<keyword evidence="3 9" id="KW-0347">Helicase</keyword>
<evidence type="ECO:0000313" key="15">
    <source>
        <dbReference type="EMBL" id="CAD8823916.1"/>
    </source>
</evidence>
<keyword evidence="4 9" id="KW-0067">ATP-binding</keyword>
<evidence type="ECO:0000256" key="10">
    <source>
        <dbReference type="RuleBase" id="RU365068"/>
    </source>
</evidence>
<evidence type="ECO:0000256" key="4">
    <source>
        <dbReference type="ARBA" id="ARBA00022840"/>
    </source>
</evidence>
<name>A0A7S1EU95_9RHOD</name>
<dbReference type="SUPFAM" id="SSF52540">
    <property type="entry name" value="P-loop containing nucleoside triphosphate hydrolases"/>
    <property type="match status" value="1"/>
</dbReference>
<keyword evidence="5 10" id="KW-0694">RNA-binding</keyword>
<comment type="similarity">
    <text evidence="6">Belongs to the DEAD box helicase family. DDX18/HAS1 subfamily.</text>
</comment>
<evidence type="ECO:0000256" key="9">
    <source>
        <dbReference type="RuleBase" id="RU000492"/>
    </source>
</evidence>
<evidence type="ECO:0000256" key="8">
    <source>
        <dbReference type="PROSITE-ProRule" id="PRU00552"/>
    </source>
</evidence>
<dbReference type="PANTHER" id="PTHR24031">
    <property type="entry name" value="RNA HELICASE"/>
    <property type="match status" value="1"/>
</dbReference>
<evidence type="ECO:0000256" key="1">
    <source>
        <dbReference type="ARBA" id="ARBA00022741"/>
    </source>
</evidence>
<feature type="domain" description="DEAD-box RNA helicase Q" evidence="14">
    <location>
        <begin position="93"/>
        <end position="121"/>
    </location>
</feature>
<dbReference type="GO" id="GO:0003723">
    <property type="term" value="F:RNA binding"/>
    <property type="evidence" value="ECO:0007669"/>
    <property type="project" value="UniProtKB-UniRule"/>
</dbReference>
<proteinExistence type="inferred from homology"/>
<dbReference type="GO" id="GO:0005524">
    <property type="term" value="F:ATP binding"/>
    <property type="evidence" value="ECO:0007669"/>
    <property type="project" value="UniProtKB-UniRule"/>
</dbReference>
<evidence type="ECO:0000256" key="7">
    <source>
        <dbReference type="ARBA" id="ARBA00047984"/>
    </source>
</evidence>
<dbReference type="Pfam" id="PF13959">
    <property type="entry name" value="CTE_SPB4"/>
    <property type="match status" value="1"/>
</dbReference>
<dbReference type="PROSITE" id="PS00039">
    <property type="entry name" value="DEAD_ATP_HELICASE"/>
    <property type="match status" value="1"/>
</dbReference>
<evidence type="ECO:0000256" key="6">
    <source>
        <dbReference type="ARBA" id="ARBA00024357"/>
    </source>
</evidence>
<dbReference type="PROSITE" id="PS51195">
    <property type="entry name" value="Q_MOTIF"/>
    <property type="match status" value="1"/>
</dbReference>
<dbReference type="EC" id="3.6.4.13" evidence="10"/>
<dbReference type="GO" id="GO:0016787">
    <property type="term" value="F:hydrolase activity"/>
    <property type="evidence" value="ECO:0007669"/>
    <property type="project" value="UniProtKB-KW"/>
</dbReference>
<dbReference type="GO" id="GO:0003724">
    <property type="term" value="F:RNA helicase activity"/>
    <property type="evidence" value="ECO:0007669"/>
    <property type="project" value="UniProtKB-EC"/>
</dbReference>
<feature type="short sequence motif" description="Q motif" evidence="8">
    <location>
        <begin position="93"/>
        <end position="121"/>
    </location>
</feature>
<dbReference type="CDD" id="cd18787">
    <property type="entry name" value="SF2_C_DEAD"/>
    <property type="match status" value="1"/>
</dbReference>
<sequence>MRRKKVKSAEDAVGGVSRKRKHVVDVEQNENSVDGTEKRVKIDEDVDVEGESLDDEALSGAGDVEEQDKNGLEIDDNLDLGSKEGGNGYLTARSFGDAALSEKTMNALADMKLEFMTEVQARVIPHALAGRDVLAAARTGSGKTLAFLLPLLELLDASKWKTRNGTAAIIITPTRELALQIHGVVRELCKYHSHTFALLMGGSNRRMEAERLAKGCALVVATPGRLLDHLQNTPHFVFNNLLSLVIDEADRILEIGFEEDLRQILKLLPSTRQTSLFSATQTTKVQDLIRVSFRGKPVYVGVDDSKTTATAVGIEQGYVIVPSERRFQLLFTFLKRNLRKKTIVFMSSCNAVKFYAELLNFIDIPVLSLHGKQKQQKRTATFFEFCAAKSAILICTDVAARGLDIPAVDWIVQYDPPDEPKEYIHRVGRTARGVNAKGHALLFLLPSELGFLKYLKEAKVPLSEYEFPESKLAKIQTQLERVIEKNYYLNRSAKDAYRSYIMSYASHSLKHIFDVQQLDLVSVAKSFCFSTPPNVNIAALAKTNLKLTKRGGGGGFNQHKAPHKNDRLAMMLRK</sequence>
<comment type="domain">
    <text evidence="10">The Q motif is unique to and characteristic of the DEAD box family of RNA helicases and controls ATP binding and hydrolysis.</text>
</comment>
<evidence type="ECO:0000256" key="11">
    <source>
        <dbReference type="SAM" id="MobiDB-lite"/>
    </source>
</evidence>
<dbReference type="InterPro" id="IPR000629">
    <property type="entry name" value="RNA-helicase_DEAD-box_CS"/>
</dbReference>
<dbReference type="InterPro" id="IPR014014">
    <property type="entry name" value="RNA_helicase_DEAD_Q_motif"/>
</dbReference>
<evidence type="ECO:0000259" key="13">
    <source>
        <dbReference type="PROSITE" id="PS51194"/>
    </source>
</evidence>
<dbReference type="PROSITE" id="PS51194">
    <property type="entry name" value="HELICASE_CTER"/>
    <property type="match status" value="1"/>
</dbReference>